<dbReference type="Pfam" id="PF21315">
    <property type="entry name" value="FAN1_HTH"/>
    <property type="match status" value="1"/>
</dbReference>
<dbReference type="InterPro" id="IPR049125">
    <property type="entry name" value="FAN1-like_WH"/>
</dbReference>
<dbReference type="GO" id="GO:0017108">
    <property type="term" value="F:5'-flap endonuclease activity"/>
    <property type="evidence" value="ECO:0007669"/>
    <property type="project" value="TreeGrafter"/>
</dbReference>
<dbReference type="PANTHER" id="PTHR15749:SF4">
    <property type="entry name" value="FANCONI-ASSOCIATED NUCLEASE 1"/>
    <property type="match status" value="1"/>
</dbReference>
<dbReference type="OrthoDB" id="9803913at2"/>
<protein>
    <submittedName>
        <fullName evidence="7">VRR-NUC domain-containing protein</fullName>
    </submittedName>
</protein>
<dbReference type="InterPro" id="IPR033315">
    <property type="entry name" value="Fan1-like"/>
</dbReference>
<evidence type="ECO:0000313" key="7">
    <source>
        <dbReference type="EMBL" id="TCN82312.1"/>
    </source>
</evidence>
<keyword evidence="4" id="KW-0378">Hydrolase</keyword>
<comment type="cofactor">
    <cofactor evidence="1">
        <name>Mg(2+)</name>
        <dbReference type="ChEBI" id="CHEBI:18420"/>
    </cofactor>
</comment>
<evidence type="ECO:0000256" key="5">
    <source>
        <dbReference type="ARBA" id="ARBA00022842"/>
    </source>
</evidence>
<dbReference type="GO" id="GO:0036297">
    <property type="term" value="P:interstrand cross-link repair"/>
    <property type="evidence" value="ECO:0007669"/>
    <property type="project" value="InterPro"/>
</dbReference>
<accession>A0A4R2F6I4</accession>
<dbReference type="GO" id="GO:0046872">
    <property type="term" value="F:metal ion binding"/>
    <property type="evidence" value="ECO:0007669"/>
    <property type="project" value="UniProtKB-KW"/>
</dbReference>
<dbReference type="Proteomes" id="UP000294832">
    <property type="component" value="Unassembled WGS sequence"/>
</dbReference>
<keyword evidence="5" id="KW-0460">Magnesium</keyword>
<dbReference type="Pfam" id="PF08774">
    <property type="entry name" value="VRR_NUC"/>
    <property type="match status" value="1"/>
</dbReference>
<evidence type="ECO:0000256" key="4">
    <source>
        <dbReference type="ARBA" id="ARBA00022801"/>
    </source>
</evidence>
<dbReference type="RefSeq" id="WP_133039474.1">
    <property type="nucleotide sequence ID" value="NZ_SLWF01000019.1"/>
</dbReference>
<comment type="caution">
    <text evidence="7">The sequence shown here is derived from an EMBL/GenBank/DDBJ whole genome shotgun (WGS) entry which is preliminary data.</text>
</comment>
<gene>
    <name evidence="7" type="ORF">EDC91_11921</name>
</gene>
<evidence type="ECO:0000259" key="6">
    <source>
        <dbReference type="SMART" id="SM00990"/>
    </source>
</evidence>
<reference evidence="7 8" key="1">
    <citation type="submission" date="2019-03" db="EMBL/GenBank/DDBJ databases">
        <title>Freshwater and sediment microbial communities from various areas in North America, analyzing microbe dynamics in response to fracking.</title>
        <authorList>
            <person name="Lamendella R."/>
        </authorList>
    </citation>
    <scope>NUCLEOTIDE SEQUENCE [LARGE SCALE GENOMIC DNA]</scope>
    <source>
        <strain evidence="7 8">74A</strain>
    </source>
</reference>
<name>A0A4R2F6I4_9GAMM</name>
<proteinExistence type="predicted"/>
<evidence type="ECO:0000256" key="1">
    <source>
        <dbReference type="ARBA" id="ARBA00001946"/>
    </source>
</evidence>
<dbReference type="InterPro" id="IPR014883">
    <property type="entry name" value="VRR_NUC"/>
</dbReference>
<dbReference type="GO" id="GO:0008409">
    <property type="term" value="F:5'-3' exonuclease activity"/>
    <property type="evidence" value="ECO:0007669"/>
    <property type="project" value="TreeGrafter"/>
</dbReference>
<keyword evidence="2" id="KW-0540">Nuclease</keyword>
<evidence type="ECO:0000256" key="2">
    <source>
        <dbReference type="ARBA" id="ARBA00022722"/>
    </source>
</evidence>
<dbReference type="GO" id="GO:0070336">
    <property type="term" value="F:flap-structured DNA binding"/>
    <property type="evidence" value="ECO:0007669"/>
    <property type="project" value="TreeGrafter"/>
</dbReference>
<feature type="domain" description="VRR-NUC" evidence="6">
    <location>
        <begin position="446"/>
        <end position="558"/>
    </location>
</feature>
<sequence>MAETPATTELLPADYYLQNFEQMLASVAERYLDIFPAEQQGALQCYRSLPDKSKMLLVRLLSRKGEWFRLDKLHYAEIGDIATALLPLLSAGLLQQMLPPLDVWFGAMTLPELKSLLHDINEPLLRHWRSKQQLWQLLQAAPELPTQLPQWQQQQGLVWLQLNCQPLLDLLLLLYFGNRYQDLSQFVLSDLGLQRFEGYPLTREGRTYQSSIELKTALSLAALADNWEQTTQQKEPIVLADWLAQLPAPQDNPLLERRRQKLLLKLGREAERQQQLALAMSLYQQCHGWDAAERLCRCLEKVNPPQALAVLTSLAQQTQNETQQQIVARIFTRLSKQRTITDNSQVLPTFQQVAPYKPIEISLVLLPNTERRVELLTQDYFLEQGFDAWFSENSVLCGLFGLAFWDIIFAPVAGVFDNPYQRAPRDMYQPDFVARRQTLITQRMAQLASGDKHILQQHFVCKQGLVNDWVNWQVFTEPLFKRCITTFSTEFLLALFQRILRDPQHYRSGHPDLLLFTTDGKPQFVEVKGPSDKLADHQIHWLHFLADFYSAKVCYVSWKHTK</sequence>
<dbReference type="PANTHER" id="PTHR15749">
    <property type="entry name" value="FANCONI-ASSOCIATED NUCLEASE 1"/>
    <property type="match status" value="1"/>
</dbReference>
<dbReference type="SMART" id="SM00990">
    <property type="entry name" value="VRR_NUC"/>
    <property type="match status" value="1"/>
</dbReference>
<organism evidence="7 8">
    <name type="scientific">Shewanella fodinae</name>
    <dbReference type="NCBI Taxonomy" id="552357"/>
    <lineage>
        <taxon>Bacteria</taxon>
        <taxon>Pseudomonadati</taxon>
        <taxon>Pseudomonadota</taxon>
        <taxon>Gammaproteobacteria</taxon>
        <taxon>Alteromonadales</taxon>
        <taxon>Shewanellaceae</taxon>
        <taxon>Shewanella</taxon>
    </lineage>
</organism>
<dbReference type="EMBL" id="SLWF01000019">
    <property type="protein sequence ID" value="TCN82312.1"/>
    <property type="molecule type" value="Genomic_DNA"/>
</dbReference>
<evidence type="ECO:0000313" key="8">
    <source>
        <dbReference type="Proteomes" id="UP000294832"/>
    </source>
</evidence>
<evidence type="ECO:0000256" key="3">
    <source>
        <dbReference type="ARBA" id="ARBA00022723"/>
    </source>
</evidence>
<keyword evidence="3" id="KW-0479">Metal-binding</keyword>
<keyword evidence="8" id="KW-1185">Reference proteome</keyword>
<dbReference type="AlphaFoldDB" id="A0A4R2F6I4"/>